<reference evidence="7 8" key="1">
    <citation type="submission" date="2021-06" db="EMBL/GenBank/DDBJ databases">
        <authorList>
            <person name="Palmer J.M."/>
        </authorList>
    </citation>
    <scope>NUCLEOTIDE SEQUENCE [LARGE SCALE GENOMIC DNA]</scope>
    <source>
        <strain evidence="7 8">MEX-2019</strain>
        <tissue evidence="7">Muscle</tissue>
    </source>
</reference>
<dbReference type="InterPro" id="IPR052950">
    <property type="entry name" value="CISD"/>
</dbReference>
<evidence type="ECO:0000259" key="6">
    <source>
        <dbReference type="SMART" id="SM00704"/>
    </source>
</evidence>
<keyword evidence="8" id="KW-1185">Reference proteome</keyword>
<dbReference type="EMBL" id="JAHHUM010002612">
    <property type="protein sequence ID" value="KAK5602526.1"/>
    <property type="molecule type" value="Genomic_DNA"/>
</dbReference>
<proteinExistence type="predicted"/>
<gene>
    <name evidence="7" type="ORF">CRENBAI_009733</name>
</gene>
<evidence type="ECO:0000313" key="7">
    <source>
        <dbReference type="EMBL" id="KAK5602526.1"/>
    </source>
</evidence>
<dbReference type="Gene3D" id="3.40.5.90">
    <property type="entry name" value="CDGSH iron-sulfur domain, mitoNEET-type"/>
    <property type="match status" value="2"/>
</dbReference>
<feature type="domain" description="Iron-binding zinc finger CDGSH type" evidence="6">
    <location>
        <begin position="51"/>
        <end position="88"/>
    </location>
</feature>
<dbReference type="InterPro" id="IPR018967">
    <property type="entry name" value="FeS-contain_CDGSH-typ"/>
</dbReference>
<name>A0AAV9R0P0_9TELE</name>
<dbReference type="InterPro" id="IPR042216">
    <property type="entry name" value="MitoNEET_CISD"/>
</dbReference>
<keyword evidence="4" id="KW-0411">Iron-sulfur</keyword>
<dbReference type="Proteomes" id="UP001311232">
    <property type="component" value="Unassembled WGS sequence"/>
</dbReference>
<accession>A0AAV9R0P0</accession>
<dbReference type="SMART" id="SM00704">
    <property type="entry name" value="ZnF_CDGSH"/>
    <property type="match status" value="2"/>
</dbReference>
<dbReference type="GO" id="GO:0046872">
    <property type="term" value="F:metal ion binding"/>
    <property type="evidence" value="ECO:0007669"/>
    <property type="project" value="UniProtKB-KW"/>
</dbReference>
<sequence length="137" mass="15171">MNAAGLICAARTRCTQTFRRTPLLLSPVSSSSSSFKVPRCWQSTQAVPAGRIPYRVKLSAGKRYAWCACGHSKKQPFCDGAHRAKAPNISPLLFTPDKDKTVMLCACKQTKNSPYCDGSHLKVIYRDVVKYVKGLFK</sequence>
<keyword evidence="2" id="KW-0479">Metal-binding</keyword>
<dbReference type="Pfam" id="PF09360">
    <property type="entry name" value="zf-CDGSH"/>
    <property type="match status" value="2"/>
</dbReference>
<evidence type="ECO:0000256" key="4">
    <source>
        <dbReference type="ARBA" id="ARBA00023014"/>
    </source>
</evidence>
<dbReference type="GO" id="GO:0051537">
    <property type="term" value="F:2 iron, 2 sulfur cluster binding"/>
    <property type="evidence" value="ECO:0007669"/>
    <property type="project" value="UniProtKB-KW"/>
</dbReference>
<feature type="domain" description="Iron-binding zinc finger CDGSH type" evidence="6">
    <location>
        <begin position="89"/>
        <end position="126"/>
    </location>
</feature>
<protein>
    <recommendedName>
        <fullName evidence="6">Iron-binding zinc finger CDGSH type domain-containing protein</fullName>
    </recommendedName>
</protein>
<comment type="caution">
    <text evidence="7">The sequence shown here is derived from an EMBL/GenBank/DDBJ whole genome shotgun (WGS) entry which is preliminary data.</text>
</comment>
<organism evidence="7 8">
    <name type="scientific">Crenichthys baileyi</name>
    <name type="common">White River springfish</name>
    <dbReference type="NCBI Taxonomy" id="28760"/>
    <lineage>
        <taxon>Eukaryota</taxon>
        <taxon>Metazoa</taxon>
        <taxon>Chordata</taxon>
        <taxon>Craniata</taxon>
        <taxon>Vertebrata</taxon>
        <taxon>Euteleostomi</taxon>
        <taxon>Actinopterygii</taxon>
        <taxon>Neopterygii</taxon>
        <taxon>Teleostei</taxon>
        <taxon>Neoteleostei</taxon>
        <taxon>Acanthomorphata</taxon>
        <taxon>Ovalentaria</taxon>
        <taxon>Atherinomorphae</taxon>
        <taxon>Cyprinodontiformes</taxon>
        <taxon>Goodeidae</taxon>
        <taxon>Crenichthys</taxon>
    </lineage>
</organism>
<evidence type="ECO:0000313" key="8">
    <source>
        <dbReference type="Proteomes" id="UP001311232"/>
    </source>
</evidence>
<comment type="cofactor">
    <cofactor evidence="5">
        <name>[2Fe-2S] cluster</name>
        <dbReference type="ChEBI" id="CHEBI:190135"/>
    </cofactor>
</comment>
<dbReference type="PANTHER" id="PTHR46491:SF3">
    <property type="entry name" value="CDGSH IRON-SULFUR DOMAIN-CONTAINING PROTEIN 3, MITOCHONDRIAL"/>
    <property type="match status" value="1"/>
</dbReference>
<dbReference type="GO" id="GO:0005739">
    <property type="term" value="C:mitochondrion"/>
    <property type="evidence" value="ECO:0007669"/>
    <property type="project" value="TreeGrafter"/>
</dbReference>
<evidence type="ECO:0000256" key="1">
    <source>
        <dbReference type="ARBA" id="ARBA00022714"/>
    </source>
</evidence>
<keyword evidence="1" id="KW-0001">2Fe-2S</keyword>
<keyword evidence="3" id="KW-0408">Iron</keyword>
<dbReference type="PANTHER" id="PTHR46491">
    <property type="entry name" value="CDGSH IRON SULFUR DOMAIN PROTEIN HOMOLOG"/>
    <property type="match status" value="1"/>
</dbReference>
<evidence type="ECO:0000256" key="5">
    <source>
        <dbReference type="ARBA" id="ARBA00034078"/>
    </source>
</evidence>
<evidence type="ECO:0000256" key="3">
    <source>
        <dbReference type="ARBA" id="ARBA00023004"/>
    </source>
</evidence>
<evidence type="ECO:0000256" key="2">
    <source>
        <dbReference type="ARBA" id="ARBA00022723"/>
    </source>
</evidence>
<dbReference type="AlphaFoldDB" id="A0AAV9R0P0"/>